<keyword evidence="3" id="KW-1185">Reference proteome</keyword>
<protein>
    <recommendedName>
        <fullName evidence="4">SAM-dependent methyltransferase</fullName>
    </recommendedName>
</protein>
<evidence type="ECO:0000313" key="3">
    <source>
        <dbReference type="Proteomes" id="UP000286716"/>
    </source>
</evidence>
<dbReference type="EMBL" id="QHHU01000064">
    <property type="protein sequence ID" value="RSM37881.1"/>
    <property type="molecule type" value="Genomic_DNA"/>
</dbReference>
<feature type="compositionally biased region" description="Basic and acidic residues" evidence="1">
    <location>
        <begin position="187"/>
        <end position="196"/>
    </location>
</feature>
<accession>A0A428W465</accession>
<dbReference type="Proteomes" id="UP000286716">
    <property type="component" value="Unassembled WGS sequence"/>
</dbReference>
<dbReference type="AlphaFoldDB" id="A0A428W465"/>
<organism evidence="2 3">
    <name type="scientific">Amycolatopsis balhimycina DSM 5908</name>
    <dbReference type="NCBI Taxonomy" id="1081091"/>
    <lineage>
        <taxon>Bacteria</taxon>
        <taxon>Bacillati</taxon>
        <taxon>Actinomycetota</taxon>
        <taxon>Actinomycetes</taxon>
        <taxon>Pseudonocardiales</taxon>
        <taxon>Pseudonocardiaceae</taxon>
        <taxon>Amycolatopsis</taxon>
    </lineage>
</organism>
<evidence type="ECO:0000256" key="1">
    <source>
        <dbReference type="SAM" id="MobiDB-lite"/>
    </source>
</evidence>
<reference evidence="2 3" key="1">
    <citation type="submission" date="2018-05" db="EMBL/GenBank/DDBJ databases">
        <title>Evolution of GPA BGCs.</title>
        <authorList>
            <person name="Waglechner N."/>
            <person name="Wright G.D."/>
        </authorList>
    </citation>
    <scope>NUCLEOTIDE SEQUENCE [LARGE SCALE GENOMIC DNA]</scope>
    <source>
        <strain evidence="2 3">DSM 5908</strain>
    </source>
</reference>
<sequence>MWTAGPDPIDPAATWPVPIIETITTSFSAPGARVLLAPWPAAEEAASRAEHVGELDAALDAVHALGRHPAITKLESQTTDEASTSGATTSASVAAVERVDLVITSLPPERGADGSVETLALAAAQVLAFGGILAVYTYSDWSSGRLTDPSGPMIAAGQNADLLYLQHIVTLHTPIRNGRLQPPTATDRTDGARGGREPAAPTTHTRAHGDVLVFAQAHADATQPEDLR</sequence>
<gene>
    <name evidence="2" type="ORF">DMA12_35370</name>
</gene>
<proteinExistence type="predicted"/>
<name>A0A428W465_AMYBA</name>
<comment type="caution">
    <text evidence="2">The sequence shown here is derived from an EMBL/GenBank/DDBJ whole genome shotgun (WGS) entry which is preliminary data.</text>
</comment>
<evidence type="ECO:0000313" key="2">
    <source>
        <dbReference type="EMBL" id="RSM37881.1"/>
    </source>
</evidence>
<feature type="region of interest" description="Disordered" evidence="1">
    <location>
        <begin position="176"/>
        <end position="206"/>
    </location>
</feature>
<evidence type="ECO:0008006" key="4">
    <source>
        <dbReference type="Google" id="ProtNLM"/>
    </source>
</evidence>